<evidence type="ECO:0000313" key="4">
    <source>
        <dbReference type="Proteomes" id="UP001303160"/>
    </source>
</evidence>
<feature type="compositionally biased region" description="Low complexity" evidence="1">
    <location>
        <begin position="136"/>
        <end position="149"/>
    </location>
</feature>
<keyword evidence="2" id="KW-0472">Membrane</keyword>
<feature type="compositionally biased region" description="Polar residues" evidence="1">
    <location>
        <begin position="56"/>
        <end position="66"/>
    </location>
</feature>
<dbReference type="EMBL" id="MU864019">
    <property type="protein sequence ID" value="KAK4195273.1"/>
    <property type="molecule type" value="Genomic_DNA"/>
</dbReference>
<dbReference type="AlphaFoldDB" id="A0AAN6X702"/>
<proteinExistence type="predicted"/>
<keyword evidence="2" id="KW-0812">Transmembrane</keyword>
<reference evidence="3" key="2">
    <citation type="submission" date="2023-05" db="EMBL/GenBank/DDBJ databases">
        <authorList>
            <consortium name="Lawrence Berkeley National Laboratory"/>
            <person name="Steindorff A."/>
            <person name="Hensen N."/>
            <person name="Bonometti L."/>
            <person name="Westerberg I."/>
            <person name="Brannstrom I.O."/>
            <person name="Guillou S."/>
            <person name="Cros-Aarteil S."/>
            <person name="Calhoun S."/>
            <person name="Haridas S."/>
            <person name="Kuo A."/>
            <person name="Mondo S."/>
            <person name="Pangilinan J."/>
            <person name="Riley R."/>
            <person name="Labutti K."/>
            <person name="Andreopoulos B."/>
            <person name="Lipzen A."/>
            <person name="Chen C."/>
            <person name="Yanf M."/>
            <person name="Daum C."/>
            <person name="Ng V."/>
            <person name="Clum A."/>
            <person name="Ohm R."/>
            <person name="Martin F."/>
            <person name="Silar P."/>
            <person name="Natvig D."/>
            <person name="Lalanne C."/>
            <person name="Gautier V."/>
            <person name="Ament-Velasquez S.L."/>
            <person name="Kruys A."/>
            <person name="Hutchinson M.I."/>
            <person name="Powell A.J."/>
            <person name="Barry K."/>
            <person name="Miller A.N."/>
            <person name="Grigoriev I.V."/>
            <person name="Debuchy R."/>
            <person name="Gladieux P."/>
            <person name="Thoren M.H."/>
            <person name="Johannesson H."/>
        </authorList>
    </citation>
    <scope>NUCLEOTIDE SEQUENCE</scope>
    <source>
        <strain evidence="3">CBS 315.58</strain>
    </source>
</reference>
<accession>A0AAN6X702</accession>
<feature type="region of interest" description="Disordered" evidence="1">
    <location>
        <begin position="22"/>
        <end position="98"/>
    </location>
</feature>
<gene>
    <name evidence="3" type="ORF">QBC40DRAFT_22756</name>
</gene>
<name>A0AAN6X702_9PEZI</name>
<reference evidence="3" key="1">
    <citation type="journal article" date="2023" name="Mol. Phylogenet. Evol.">
        <title>Genome-scale phylogeny and comparative genomics of the fungal order Sordariales.</title>
        <authorList>
            <person name="Hensen N."/>
            <person name="Bonometti L."/>
            <person name="Westerberg I."/>
            <person name="Brannstrom I.O."/>
            <person name="Guillou S."/>
            <person name="Cros-Aarteil S."/>
            <person name="Calhoun S."/>
            <person name="Haridas S."/>
            <person name="Kuo A."/>
            <person name="Mondo S."/>
            <person name="Pangilinan J."/>
            <person name="Riley R."/>
            <person name="LaButti K."/>
            <person name="Andreopoulos B."/>
            <person name="Lipzen A."/>
            <person name="Chen C."/>
            <person name="Yan M."/>
            <person name="Daum C."/>
            <person name="Ng V."/>
            <person name="Clum A."/>
            <person name="Steindorff A."/>
            <person name="Ohm R.A."/>
            <person name="Martin F."/>
            <person name="Silar P."/>
            <person name="Natvig D.O."/>
            <person name="Lalanne C."/>
            <person name="Gautier V."/>
            <person name="Ament-Velasquez S.L."/>
            <person name="Kruys A."/>
            <person name="Hutchinson M.I."/>
            <person name="Powell A.J."/>
            <person name="Barry K."/>
            <person name="Miller A.N."/>
            <person name="Grigoriev I.V."/>
            <person name="Debuchy R."/>
            <person name="Gladieux P."/>
            <person name="Hiltunen Thoren M."/>
            <person name="Johannesson H."/>
        </authorList>
    </citation>
    <scope>NUCLEOTIDE SEQUENCE</scope>
    <source>
        <strain evidence="3">CBS 315.58</strain>
    </source>
</reference>
<protein>
    <submittedName>
        <fullName evidence="3">Uncharacterized protein</fullName>
    </submittedName>
</protein>
<keyword evidence="2" id="KW-1133">Transmembrane helix</keyword>
<evidence type="ECO:0000313" key="3">
    <source>
        <dbReference type="EMBL" id="KAK4195273.1"/>
    </source>
</evidence>
<feature type="transmembrane region" description="Helical" evidence="2">
    <location>
        <begin position="114"/>
        <end position="132"/>
    </location>
</feature>
<keyword evidence="4" id="KW-1185">Reference proteome</keyword>
<comment type="caution">
    <text evidence="3">The sequence shown here is derived from an EMBL/GenBank/DDBJ whole genome shotgun (WGS) entry which is preliminary data.</text>
</comment>
<evidence type="ECO:0000256" key="2">
    <source>
        <dbReference type="SAM" id="Phobius"/>
    </source>
</evidence>
<sequence length="159" mass="17140">MAAPSPRCQTSWQICRRLLQHSSPSKRSFSVSGPSCSNGSRQTSRFAKPVDPQVPPNTANRIQPKQNVVLEPPATPSAVSRPSAVRRPGPAATATESKKVDINSKEYKRVARKVTSLMVALPFLIVTSYYLWDRLAPGGPSSPSSDDAPPTTPLESKST</sequence>
<organism evidence="3 4">
    <name type="scientific">Triangularia verruculosa</name>
    <dbReference type="NCBI Taxonomy" id="2587418"/>
    <lineage>
        <taxon>Eukaryota</taxon>
        <taxon>Fungi</taxon>
        <taxon>Dikarya</taxon>
        <taxon>Ascomycota</taxon>
        <taxon>Pezizomycotina</taxon>
        <taxon>Sordariomycetes</taxon>
        <taxon>Sordariomycetidae</taxon>
        <taxon>Sordariales</taxon>
        <taxon>Podosporaceae</taxon>
        <taxon>Triangularia</taxon>
    </lineage>
</organism>
<evidence type="ECO:0000256" key="1">
    <source>
        <dbReference type="SAM" id="MobiDB-lite"/>
    </source>
</evidence>
<feature type="compositionally biased region" description="Polar residues" evidence="1">
    <location>
        <begin position="22"/>
        <end position="45"/>
    </location>
</feature>
<dbReference type="Proteomes" id="UP001303160">
    <property type="component" value="Unassembled WGS sequence"/>
</dbReference>
<feature type="region of interest" description="Disordered" evidence="1">
    <location>
        <begin position="136"/>
        <end position="159"/>
    </location>
</feature>